<keyword evidence="3" id="KW-1185">Reference proteome</keyword>
<feature type="region of interest" description="Disordered" evidence="1">
    <location>
        <begin position="751"/>
        <end position="774"/>
    </location>
</feature>
<feature type="compositionally biased region" description="Pro residues" evidence="1">
    <location>
        <begin position="754"/>
        <end position="767"/>
    </location>
</feature>
<dbReference type="AlphaFoldDB" id="A0AAW1NQY1"/>
<feature type="compositionally biased region" description="Pro residues" evidence="1">
    <location>
        <begin position="473"/>
        <end position="483"/>
    </location>
</feature>
<evidence type="ECO:0000256" key="1">
    <source>
        <dbReference type="SAM" id="MobiDB-lite"/>
    </source>
</evidence>
<feature type="compositionally biased region" description="Basic residues" evidence="1">
    <location>
        <begin position="355"/>
        <end position="371"/>
    </location>
</feature>
<reference evidence="2 3" key="1">
    <citation type="journal article" date="2024" name="Nat. Commun.">
        <title>Phylogenomics reveals the evolutionary origins of lichenization in chlorophyte algae.</title>
        <authorList>
            <person name="Puginier C."/>
            <person name="Libourel C."/>
            <person name="Otte J."/>
            <person name="Skaloud P."/>
            <person name="Haon M."/>
            <person name="Grisel S."/>
            <person name="Petersen M."/>
            <person name="Berrin J.G."/>
            <person name="Delaux P.M."/>
            <person name="Dal Grande F."/>
            <person name="Keller J."/>
        </authorList>
    </citation>
    <scope>NUCLEOTIDE SEQUENCE [LARGE SCALE GENOMIC DNA]</scope>
    <source>
        <strain evidence="2 3">SAG 2036</strain>
    </source>
</reference>
<dbReference type="Proteomes" id="UP001465755">
    <property type="component" value="Unassembled WGS sequence"/>
</dbReference>
<dbReference type="EMBL" id="JALJOQ010000147">
    <property type="protein sequence ID" value="KAK9793739.1"/>
    <property type="molecule type" value="Genomic_DNA"/>
</dbReference>
<feature type="compositionally biased region" description="Basic and acidic residues" evidence="1">
    <location>
        <begin position="252"/>
        <end position="268"/>
    </location>
</feature>
<name>A0AAW1NQY1_9CHLO</name>
<accession>A0AAW1NQY1</accession>
<gene>
    <name evidence="2" type="ORF">WJX73_006569</name>
</gene>
<organism evidence="2 3">
    <name type="scientific">Symbiochloris irregularis</name>
    <dbReference type="NCBI Taxonomy" id="706552"/>
    <lineage>
        <taxon>Eukaryota</taxon>
        <taxon>Viridiplantae</taxon>
        <taxon>Chlorophyta</taxon>
        <taxon>core chlorophytes</taxon>
        <taxon>Trebouxiophyceae</taxon>
        <taxon>Trebouxiales</taxon>
        <taxon>Trebouxiaceae</taxon>
        <taxon>Symbiochloris</taxon>
    </lineage>
</organism>
<protein>
    <submittedName>
        <fullName evidence="2">Uncharacterized protein</fullName>
    </submittedName>
</protein>
<comment type="caution">
    <text evidence="2">The sequence shown here is derived from an EMBL/GenBank/DDBJ whole genome shotgun (WGS) entry which is preliminary data.</text>
</comment>
<feature type="compositionally biased region" description="Basic and acidic residues" evidence="1">
    <location>
        <begin position="855"/>
        <end position="874"/>
    </location>
</feature>
<evidence type="ECO:0000313" key="2">
    <source>
        <dbReference type="EMBL" id="KAK9793739.1"/>
    </source>
</evidence>
<feature type="compositionally biased region" description="Basic residues" evidence="1">
    <location>
        <begin position="320"/>
        <end position="331"/>
    </location>
</feature>
<feature type="region of interest" description="Disordered" evidence="1">
    <location>
        <begin position="832"/>
        <end position="927"/>
    </location>
</feature>
<sequence length="946" mass="100940">MFADASSPVAAKSGLSRNHGHAAGLSRAGGHLQGTHLYEVRGYLERVARAKQVLPQPVCLVVFEGQGSYWNRDSALNYQGTQLITAKLGVINVYELQGKLLKGAKLELGDSDAQQLWLKNAAKVQVAARKFASGGISRAKSGTGISIKLKGVTACPADKAPELTTAAPEAEALPEAVDAAELPAEAVEEQLEQERPATPPVLPFTLEHDEDMSADDANEEPGAAAHGLPADSALHDEALLAPSAQKPAEASSGRHPDVPEGRQDDSGKRKGNGRSRSPVARSRSHRSPDKDLSKGRSHRSSPVAHGESSRRRAASPSYRRGPRDRRRRSRSRSPSSRGRDRRRSRSKSPPTRGRGSGRRSRSSSPLRRRSYSRRDRSPARRYRRRSSPDYSAIKSDQETNVPSRPRSGHSDSPLPRDHPKSHGHPGDSGALKLPSGSSAQQGGSAVRKRRRFDVQADDSSGNQPVASEAGASDPPPPPVPPIAQVPVAEVPVEVQEWKGALTCSFGDDGKELATYARAVPFCCPQAQGAWQAAGLSPVGLPEGIIANSTVSISPEEWASTLVPRWSGCVFQLLQEDLPIAGKVTVASSAKRKRAKITFKTLCTRLREQPWALKTQVSTLGGAQPLDLLIFNDLETLEQVIEALPEETAGWIYHIGGGARSAFGHPGEQHGWHRGLSYGSDPPAIDWPPSLETFTGLAASLRSRLAAGTLQDTCFGLGASALDSVLSAPPAAMPEPHSHPLAMSEARSLRAPWHAAPPVPPPAGPTPIPSTAAPVLPAEPEQPLLAAEDPAADPAIEELIKQAGMAIKDAEGMSNSSGEDEAAALHMAPDAVPHAVQHDSSHKKGATVKRPSSSHARSEGGSRSAYTHERGESERWVSTNIAEAPAPSGRTIRPGSSDHSNRRTVSYKRGRSPSPATAHRGGKRQVPQMPTLGHKAFITLRDLYWEV</sequence>
<evidence type="ECO:0000313" key="3">
    <source>
        <dbReference type="Proteomes" id="UP001465755"/>
    </source>
</evidence>
<feature type="region of interest" description="Disordered" evidence="1">
    <location>
        <begin position="243"/>
        <end position="483"/>
    </location>
</feature>
<proteinExistence type="predicted"/>
<feature type="compositionally biased region" description="Low complexity" evidence="1">
    <location>
        <begin position="435"/>
        <end position="445"/>
    </location>
</feature>